<dbReference type="SUPFAM" id="SSF52141">
    <property type="entry name" value="Uracil-DNA glycosylase-like"/>
    <property type="match status" value="1"/>
</dbReference>
<protein>
    <submittedName>
        <fullName evidence="1">UNG-like protein</fullName>
    </submittedName>
</protein>
<dbReference type="Proteomes" id="UP001164746">
    <property type="component" value="Chromosome 12"/>
</dbReference>
<keyword evidence="2" id="KW-1185">Reference proteome</keyword>
<accession>A0ABY7FHP5</accession>
<sequence>MLYFRFLREINIYQSYQLTGMAFIIPAYPTPPYQPGTLLYNVEESWRPVLEPEFNKPYFAQLTRFVCDERKMFTVYPSAENVFSWTQYCTVDQGWTPQPPCLSFSVLHNELIPDSLMNIFKELREEFPATPIFQNPPHGYLKGWADQGVLMLNSVLTVREGAPESHKRQGWEQFTDAVIAYLSNSKDGLVFVLWGGMLRRRRRSLIRKDDQ</sequence>
<dbReference type="PANTHER" id="PTHR11264">
    <property type="entry name" value="URACIL-DNA GLYCOSYLASE"/>
    <property type="match status" value="1"/>
</dbReference>
<dbReference type="InterPro" id="IPR002043">
    <property type="entry name" value="UDG_fam1"/>
</dbReference>
<organism evidence="1 2">
    <name type="scientific">Mya arenaria</name>
    <name type="common">Soft-shell clam</name>
    <dbReference type="NCBI Taxonomy" id="6604"/>
    <lineage>
        <taxon>Eukaryota</taxon>
        <taxon>Metazoa</taxon>
        <taxon>Spiralia</taxon>
        <taxon>Lophotrochozoa</taxon>
        <taxon>Mollusca</taxon>
        <taxon>Bivalvia</taxon>
        <taxon>Autobranchia</taxon>
        <taxon>Heteroconchia</taxon>
        <taxon>Euheterodonta</taxon>
        <taxon>Imparidentia</taxon>
        <taxon>Neoheterodontei</taxon>
        <taxon>Myida</taxon>
        <taxon>Myoidea</taxon>
        <taxon>Myidae</taxon>
        <taxon>Mya</taxon>
    </lineage>
</organism>
<dbReference type="CDD" id="cd10027">
    <property type="entry name" value="UDG-F1-like"/>
    <property type="match status" value="1"/>
</dbReference>
<dbReference type="Gene3D" id="3.40.470.10">
    <property type="entry name" value="Uracil-DNA glycosylase-like domain"/>
    <property type="match status" value="1"/>
</dbReference>
<dbReference type="PANTHER" id="PTHR11264:SF0">
    <property type="entry name" value="URACIL-DNA GLYCOSYLASE"/>
    <property type="match status" value="1"/>
</dbReference>
<name>A0ABY7FHP5_MYAAR</name>
<dbReference type="InterPro" id="IPR036895">
    <property type="entry name" value="Uracil-DNA_glycosylase-like_sf"/>
</dbReference>
<proteinExistence type="predicted"/>
<dbReference type="EMBL" id="CP111023">
    <property type="protein sequence ID" value="WAR20879.1"/>
    <property type="molecule type" value="Genomic_DNA"/>
</dbReference>
<evidence type="ECO:0000313" key="2">
    <source>
        <dbReference type="Proteomes" id="UP001164746"/>
    </source>
</evidence>
<gene>
    <name evidence="1" type="ORF">MAR_014853</name>
</gene>
<evidence type="ECO:0000313" key="1">
    <source>
        <dbReference type="EMBL" id="WAR20879.1"/>
    </source>
</evidence>
<reference evidence="1" key="1">
    <citation type="submission" date="2022-11" db="EMBL/GenBank/DDBJ databases">
        <title>Centuries of genome instability and evolution in soft-shell clam transmissible cancer (bioRxiv).</title>
        <authorList>
            <person name="Hart S.F.M."/>
            <person name="Yonemitsu M.A."/>
            <person name="Giersch R.M."/>
            <person name="Beal B.F."/>
            <person name="Arriagada G."/>
            <person name="Davis B.W."/>
            <person name="Ostrander E.A."/>
            <person name="Goff S.P."/>
            <person name="Metzger M.J."/>
        </authorList>
    </citation>
    <scope>NUCLEOTIDE SEQUENCE</scope>
    <source>
        <strain evidence="1">MELC-2E11</strain>
        <tissue evidence="1">Siphon/mantle</tissue>
    </source>
</reference>